<evidence type="ECO:0000313" key="3">
    <source>
        <dbReference type="Proteomes" id="UP000288675"/>
    </source>
</evidence>
<proteinExistence type="predicted"/>
<sequence length="119" mass="13625">MGKENDERYLHWIDHVVKDSLGKDGIQSLPGFGKPLKKEALQGDALSSTLKNARYLPEWLRLQKEIKQEIENAIKSGNREEKVGSINRKIKRYNLSCPSQFQKSLVTAESLENQLEAWS</sequence>
<dbReference type="RefSeq" id="WP_046129311.1">
    <property type="nucleotide sequence ID" value="NZ_CP035232.1"/>
</dbReference>
<reference evidence="2 3" key="1">
    <citation type="submission" date="2019-01" db="EMBL/GenBank/DDBJ databases">
        <title>Genome sequence of Bacillus glycinifermentans SRCM103574.</title>
        <authorList>
            <person name="Kong H.-J."/>
            <person name="Jeong S.-Y."/>
            <person name="Jeong D.-Y."/>
        </authorList>
    </citation>
    <scope>NUCLEOTIDE SEQUENCE [LARGE SCALE GENOMIC DNA]</scope>
    <source>
        <strain evidence="2 3">SRCM103574</strain>
    </source>
</reference>
<gene>
    <name evidence="2" type="ORF">EQZ20_17825</name>
</gene>
<evidence type="ECO:0000313" key="2">
    <source>
        <dbReference type="EMBL" id="QAT66573.1"/>
    </source>
</evidence>
<protein>
    <submittedName>
        <fullName evidence="2">DUF1992 domain-containing protein</fullName>
    </submittedName>
</protein>
<accession>A0AAJ3Z0U6</accession>
<dbReference type="InterPro" id="IPR018961">
    <property type="entry name" value="DnaJ_homolog_subfam-C_membr-28"/>
</dbReference>
<organism evidence="2 3">
    <name type="scientific">Bacillus glycinifermentans</name>
    <dbReference type="NCBI Taxonomy" id="1664069"/>
    <lineage>
        <taxon>Bacteria</taxon>
        <taxon>Bacillati</taxon>
        <taxon>Bacillota</taxon>
        <taxon>Bacilli</taxon>
        <taxon>Bacillales</taxon>
        <taxon>Bacillaceae</taxon>
        <taxon>Bacillus</taxon>
    </lineage>
</organism>
<dbReference type="AlphaFoldDB" id="A0AAJ3Z0U6"/>
<feature type="domain" description="DnaJ homologue subfamily C member 28 conserved" evidence="1">
    <location>
        <begin position="12"/>
        <end position="71"/>
    </location>
</feature>
<dbReference type="GeneID" id="82854534"/>
<dbReference type="KEGG" id="bgy:BGLY_3562"/>
<dbReference type="Pfam" id="PF09350">
    <property type="entry name" value="DJC28_CD"/>
    <property type="match status" value="1"/>
</dbReference>
<name>A0AAJ3Z0U6_9BACI</name>
<dbReference type="EMBL" id="CP035232">
    <property type="protein sequence ID" value="QAT66573.1"/>
    <property type="molecule type" value="Genomic_DNA"/>
</dbReference>
<dbReference type="Proteomes" id="UP000288675">
    <property type="component" value="Chromosome"/>
</dbReference>
<evidence type="ECO:0000259" key="1">
    <source>
        <dbReference type="Pfam" id="PF09350"/>
    </source>
</evidence>